<accession>A0A368ZTW4</accession>
<dbReference type="PANTHER" id="PTHR32305">
    <property type="match status" value="1"/>
</dbReference>
<dbReference type="RefSeq" id="WP_147269362.1">
    <property type="nucleotide sequence ID" value="NZ_QPJS01000019.1"/>
</dbReference>
<name>A0A368ZTW4_9FLAO</name>
<comment type="caution">
    <text evidence="1">The sequence shown here is derived from an EMBL/GenBank/DDBJ whole genome shotgun (WGS) entry which is preliminary data.</text>
</comment>
<dbReference type="AlphaFoldDB" id="A0A368ZTW4"/>
<evidence type="ECO:0000313" key="1">
    <source>
        <dbReference type="EMBL" id="RCX00421.1"/>
    </source>
</evidence>
<organism evidence="1 2">
    <name type="scientific">Schleiferia thermophila</name>
    <dbReference type="NCBI Taxonomy" id="884107"/>
    <lineage>
        <taxon>Bacteria</taxon>
        <taxon>Pseudomonadati</taxon>
        <taxon>Bacteroidota</taxon>
        <taxon>Flavobacteriia</taxon>
        <taxon>Flavobacteriales</taxon>
        <taxon>Schleiferiaceae</taxon>
        <taxon>Schleiferia</taxon>
    </lineage>
</organism>
<dbReference type="PANTHER" id="PTHR32305:SF15">
    <property type="entry name" value="PROTEIN RHSA-RELATED"/>
    <property type="match status" value="1"/>
</dbReference>
<dbReference type="Proteomes" id="UP000253517">
    <property type="component" value="Unassembled WGS sequence"/>
</dbReference>
<evidence type="ECO:0000313" key="2">
    <source>
        <dbReference type="Proteomes" id="UP000253517"/>
    </source>
</evidence>
<sequence length="290" mass="33599">FSTPYRFNAKELDSESGLFYYGARYYHPVVSKWLSVDPMAHLRESLSPYNYCSNNPILRIDPDGALDEPVYGSDGTYRGNTKEGFTGQVIIYDGDKDFSNMGAFDLLYDESFNVGTQRGDANTYDRVRSELSGDAKSKIWTHIVSQMEGQQIYDETFSMSSIEGGKIYYDGNDAGGWNSRPKSMYKGWNDRITGTDKYTYKTTVENIQSSVVVHEWYSHIKKGQGNYEYIKSHRLAYKNVINYKPLWNKTTDDYKGFNMRSLLKYTKEETGRTTVDPLYRNLYNKYKDKR</sequence>
<protein>
    <submittedName>
        <fullName evidence="1">RHS repeat-associated protein</fullName>
    </submittedName>
</protein>
<dbReference type="EMBL" id="QPJS01000019">
    <property type="protein sequence ID" value="RCX00421.1"/>
    <property type="molecule type" value="Genomic_DNA"/>
</dbReference>
<dbReference type="Gene3D" id="2.180.10.10">
    <property type="entry name" value="RHS repeat-associated core"/>
    <property type="match status" value="1"/>
</dbReference>
<proteinExistence type="predicted"/>
<dbReference type="InterPro" id="IPR022385">
    <property type="entry name" value="Rhs_assc_core"/>
</dbReference>
<dbReference type="InterPro" id="IPR050708">
    <property type="entry name" value="T6SS_VgrG/RHS"/>
</dbReference>
<dbReference type="NCBIfam" id="TIGR03696">
    <property type="entry name" value="Rhs_assc_core"/>
    <property type="match status" value="1"/>
</dbReference>
<keyword evidence="2" id="KW-1185">Reference proteome</keyword>
<feature type="non-terminal residue" evidence="1">
    <location>
        <position position="1"/>
    </location>
</feature>
<reference evidence="1 2" key="1">
    <citation type="submission" date="2018-07" db="EMBL/GenBank/DDBJ databases">
        <title>Genomic Encyclopedia of Type Strains, Phase IV (KMG-IV): sequencing the most valuable type-strain genomes for metagenomic binning, comparative biology and taxonomic classification.</title>
        <authorList>
            <person name="Goeker M."/>
        </authorList>
    </citation>
    <scope>NUCLEOTIDE SEQUENCE [LARGE SCALE GENOMIC DNA]</scope>
    <source>
        <strain evidence="1 2">DSM 21410</strain>
    </source>
</reference>
<gene>
    <name evidence="1" type="ORF">DES35_1192</name>
</gene>